<proteinExistence type="predicted"/>
<sequence length="65" mass="7243">MTVERHIEPLSISNKRTRPDIPSIALPEARIVDSAQLLAVEFNIDVDSCFILKNHDHDDDDDGGS</sequence>
<protein>
    <submittedName>
        <fullName evidence="1">Uncharacterized protein</fullName>
    </submittedName>
</protein>
<keyword evidence="2" id="KW-1185">Reference proteome</keyword>
<dbReference type="AlphaFoldDB" id="A0AAD5MUT6"/>
<evidence type="ECO:0000313" key="2">
    <source>
        <dbReference type="Proteomes" id="UP001196413"/>
    </source>
</evidence>
<gene>
    <name evidence="1" type="ORF">KIN20_013647</name>
</gene>
<accession>A0AAD5MUT6</accession>
<dbReference type="Proteomes" id="UP001196413">
    <property type="component" value="Unassembled WGS sequence"/>
</dbReference>
<name>A0AAD5MUT6_PARTN</name>
<reference evidence="1" key="1">
    <citation type="submission" date="2021-06" db="EMBL/GenBank/DDBJ databases">
        <title>Parelaphostrongylus tenuis whole genome reference sequence.</title>
        <authorList>
            <person name="Garwood T.J."/>
            <person name="Larsen P.A."/>
            <person name="Fountain-Jones N.M."/>
            <person name="Garbe J.R."/>
            <person name="Macchietto M.G."/>
            <person name="Kania S.A."/>
            <person name="Gerhold R.W."/>
            <person name="Richards J.E."/>
            <person name="Wolf T.M."/>
        </authorList>
    </citation>
    <scope>NUCLEOTIDE SEQUENCE</scope>
    <source>
        <strain evidence="1">MNPRO001-30</strain>
        <tissue evidence="1">Meninges</tissue>
    </source>
</reference>
<evidence type="ECO:0000313" key="1">
    <source>
        <dbReference type="EMBL" id="KAJ1356031.1"/>
    </source>
</evidence>
<comment type="caution">
    <text evidence="1">The sequence shown here is derived from an EMBL/GenBank/DDBJ whole genome shotgun (WGS) entry which is preliminary data.</text>
</comment>
<dbReference type="EMBL" id="JAHQIW010002666">
    <property type="protein sequence ID" value="KAJ1356031.1"/>
    <property type="molecule type" value="Genomic_DNA"/>
</dbReference>
<organism evidence="1 2">
    <name type="scientific">Parelaphostrongylus tenuis</name>
    <name type="common">Meningeal worm</name>
    <dbReference type="NCBI Taxonomy" id="148309"/>
    <lineage>
        <taxon>Eukaryota</taxon>
        <taxon>Metazoa</taxon>
        <taxon>Ecdysozoa</taxon>
        <taxon>Nematoda</taxon>
        <taxon>Chromadorea</taxon>
        <taxon>Rhabditida</taxon>
        <taxon>Rhabditina</taxon>
        <taxon>Rhabditomorpha</taxon>
        <taxon>Strongyloidea</taxon>
        <taxon>Metastrongylidae</taxon>
        <taxon>Parelaphostrongylus</taxon>
    </lineage>
</organism>